<dbReference type="PANTHER" id="PTHR34944:SF2">
    <property type="entry name" value="MITOCHONDRIAL IMPORT RECEPTOR SUBUNIT TOM7"/>
    <property type="match status" value="1"/>
</dbReference>
<dbReference type="GO" id="GO:0045040">
    <property type="term" value="P:protein insertion into mitochondrial outer membrane"/>
    <property type="evidence" value="ECO:0007669"/>
    <property type="project" value="TreeGrafter"/>
</dbReference>
<protein>
    <submittedName>
        <fullName evidence="10">Tom7 protein</fullName>
    </submittedName>
</protein>
<evidence type="ECO:0000256" key="8">
    <source>
        <dbReference type="ARBA" id="ARBA00023128"/>
    </source>
</evidence>
<name>A0AAV5QL44_9ASCO</name>
<keyword evidence="4" id="KW-0812">Transmembrane</keyword>
<dbReference type="Pfam" id="PF08038">
    <property type="entry name" value="Tom7"/>
    <property type="match status" value="1"/>
</dbReference>
<sequence length="55" mass="6322">MANLSEESKERIVKLLDTSKTIAHYCWIPFVIYLGWKNTDAKPNLINLLSPFPAM</sequence>
<keyword evidence="7" id="KW-1133">Transmembrane helix</keyword>
<dbReference type="PANTHER" id="PTHR34944">
    <property type="entry name" value="MITOCHONDRIAL IMPORT RECEPTOR SUBUNIT TOM7"/>
    <property type="match status" value="1"/>
</dbReference>
<comment type="caution">
    <text evidence="10">The sequence shown here is derived from an EMBL/GenBank/DDBJ whole genome shotgun (WGS) entry which is preliminary data.</text>
</comment>
<comment type="similarity">
    <text evidence="2">Belongs to the Tom7 family.</text>
</comment>
<accession>A0AAV5QL44</accession>
<evidence type="ECO:0000256" key="1">
    <source>
        <dbReference type="ARBA" id="ARBA00004572"/>
    </source>
</evidence>
<dbReference type="GO" id="GO:0030150">
    <property type="term" value="P:protein import into mitochondrial matrix"/>
    <property type="evidence" value="ECO:0007669"/>
    <property type="project" value="InterPro"/>
</dbReference>
<keyword evidence="6" id="KW-0653">Protein transport</keyword>
<keyword evidence="8" id="KW-0496">Mitochondrion</keyword>
<keyword evidence="9" id="KW-0472">Membrane</keyword>
<keyword evidence="5" id="KW-1000">Mitochondrion outer membrane</keyword>
<evidence type="ECO:0000256" key="4">
    <source>
        <dbReference type="ARBA" id="ARBA00022692"/>
    </source>
</evidence>
<evidence type="ECO:0000256" key="5">
    <source>
        <dbReference type="ARBA" id="ARBA00022787"/>
    </source>
</evidence>
<dbReference type="EMBL" id="BTFZ01000006">
    <property type="protein sequence ID" value="GMM35296.1"/>
    <property type="molecule type" value="Genomic_DNA"/>
</dbReference>
<dbReference type="GO" id="GO:0005742">
    <property type="term" value="C:mitochondrial outer membrane translocase complex"/>
    <property type="evidence" value="ECO:0007669"/>
    <property type="project" value="InterPro"/>
</dbReference>
<gene>
    <name evidence="10" type="ORF">DASC09_026210</name>
</gene>
<reference evidence="10 11" key="1">
    <citation type="journal article" date="2023" name="Elife">
        <title>Identification of key yeast species and microbe-microbe interactions impacting larval growth of Drosophila in the wild.</title>
        <authorList>
            <person name="Mure A."/>
            <person name="Sugiura Y."/>
            <person name="Maeda R."/>
            <person name="Honda K."/>
            <person name="Sakurai N."/>
            <person name="Takahashi Y."/>
            <person name="Watada M."/>
            <person name="Katoh T."/>
            <person name="Gotoh A."/>
            <person name="Gotoh Y."/>
            <person name="Taniguchi I."/>
            <person name="Nakamura K."/>
            <person name="Hayashi T."/>
            <person name="Katayama T."/>
            <person name="Uemura T."/>
            <person name="Hattori Y."/>
        </authorList>
    </citation>
    <scope>NUCLEOTIDE SEQUENCE [LARGE SCALE GENOMIC DNA]</scope>
    <source>
        <strain evidence="10 11">SC-9</strain>
    </source>
</reference>
<evidence type="ECO:0000313" key="10">
    <source>
        <dbReference type="EMBL" id="GMM35296.1"/>
    </source>
</evidence>
<dbReference type="GeneID" id="90073275"/>
<dbReference type="InterPro" id="IPR012621">
    <property type="entry name" value="Tom7"/>
</dbReference>
<evidence type="ECO:0000313" key="11">
    <source>
        <dbReference type="Proteomes" id="UP001360560"/>
    </source>
</evidence>
<evidence type="ECO:0000256" key="7">
    <source>
        <dbReference type="ARBA" id="ARBA00022989"/>
    </source>
</evidence>
<keyword evidence="3" id="KW-0813">Transport</keyword>
<organism evidence="10 11">
    <name type="scientific">Saccharomycopsis crataegensis</name>
    <dbReference type="NCBI Taxonomy" id="43959"/>
    <lineage>
        <taxon>Eukaryota</taxon>
        <taxon>Fungi</taxon>
        <taxon>Dikarya</taxon>
        <taxon>Ascomycota</taxon>
        <taxon>Saccharomycotina</taxon>
        <taxon>Saccharomycetes</taxon>
        <taxon>Saccharomycopsidaceae</taxon>
        <taxon>Saccharomycopsis</taxon>
    </lineage>
</organism>
<dbReference type="RefSeq" id="XP_064852296.1">
    <property type="nucleotide sequence ID" value="XM_064996224.1"/>
</dbReference>
<evidence type="ECO:0000256" key="3">
    <source>
        <dbReference type="ARBA" id="ARBA00022448"/>
    </source>
</evidence>
<evidence type="ECO:0000256" key="9">
    <source>
        <dbReference type="ARBA" id="ARBA00023136"/>
    </source>
</evidence>
<evidence type="ECO:0000256" key="6">
    <source>
        <dbReference type="ARBA" id="ARBA00022927"/>
    </source>
</evidence>
<comment type="subcellular location">
    <subcellularLocation>
        <location evidence="1">Mitochondrion outer membrane</location>
        <topology evidence="1">Single-pass membrane protein</topology>
    </subcellularLocation>
</comment>
<evidence type="ECO:0000256" key="2">
    <source>
        <dbReference type="ARBA" id="ARBA00010917"/>
    </source>
</evidence>
<dbReference type="AlphaFoldDB" id="A0AAV5QL44"/>
<keyword evidence="11" id="KW-1185">Reference proteome</keyword>
<proteinExistence type="inferred from homology"/>
<dbReference type="Proteomes" id="UP001360560">
    <property type="component" value="Unassembled WGS sequence"/>
</dbReference>